<evidence type="ECO:0000313" key="1">
    <source>
        <dbReference type="EMBL" id="QDV82473.1"/>
    </source>
</evidence>
<dbReference type="RefSeq" id="WP_419581048.1">
    <property type="nucleotide sequence ID" value="NZ_CP036432.1"/>
</dbReference>
<gene>
    <name evidence="1" type="ORF">TBK1r_14030</name>
</gene>
<dbReference type="EMBL" id="CP036432">
    <property type="protein sequence ID" value="QDV82473.1"/>
    <property type="molecule type" value="Genomic_DNA"/>
</dbReference>
<proteinExistence type="predicted"/>
<dbReference type="Gene3D" id="3.40.50.150">
    <property type="entry name" value="Vaccinia Virus protein VP39"/>
    <property type="match status" value="1"/>
</dbReference>
<dbReference type="SUPFAM" id="SSF53335">
    <property type="entry name" value="S-adenosyl-L-methionine-dependent methyltransferases"/>
    <property type="match status" value="1"/>
</dbReference>
<keyword evidence="2" id="KW-1185">Reference proteome</keyword>
<name>A0ABX5XKG3_9BACT</name>
<evidence type="ECO:0008006" key="3">
    <source>
        <dbReference type="Google" id="ProtNLM"/>
    </source>
</evidence>
<reference evidence="1 2" key="1">
    <citation type="submission" date="2019-02" db="EMBL/GenBank/DDBJ databases">
        <title>Deep-cultivation of Planctomycetes and their phenomic and genomic characterization uncovers novel biology.</title>
        <authorList>
            <person name="Wiegand S."/>
            <person name="Jogler M."/>
            <person name="Boedeker C."/>
            <person name="Pinto D."/>
            <person name="Vollmers J."/>
            <person name="Rivas-Marin E."/>
            <person name="Kohn T."/>
            <person name="Peeters S.H."/>
            <person name="Heuer A."/>
            <person name="Rast P."/>
            <person name="Oberbeckmann S."/>
            <person name="Bunk B."/>
            <person name="Jeske O."/>
            <person name="Meyerdierks A."/>
            <person name="Storesund J.E."/>
            <person name="Kallscheuer N."/>
            <person name="Luecker S."/>
            <person name="Lage O.M."/>
            <person name="Pohl T."/>
            <person name="Merkel B.J."/>
            <person name="Hornburger P."/>
            <person name="Mueller R.-W."/>
            <person name="Bruemmer F."/>
            <person name="Labrenz M."/>
            <person name="Spormann A.M."/>
            <person name="Op den Camp H."/>
            <person name="Overmann J."/>
            <person name="Amann R."/>
            <person name="Jetten M.S.M."/>
            <person name="Mascher T."/>
            <person name="Medema M.H."/>
            <person name="Devos D.P."/>
            <person name="Kaster A.-K."/>
            <person name="Ovreas L."/>
            <person name="Rohde M."/>
            <person name="Galperin M.Y."/>
            <person name="Jogler C."/>
        </authorList>
    </citation>
    <scope>NUCLEOTIDE SEQUENCE [LARGE SCALE GENOMIC DNA]</scope>
    <source>
        <strain evidence="1 2">TBK1r</strain>
    </source>
</reference>
<sequence length="300" mass="33688">MSPSKSRLTGGPCSPLFSAKVLGRYEVVYSRCDQTGFIQTEPPYWLDEAYQQVIADLDIGLLQRNAEKVELACAVLRRICPDGRRLLDYGGGYGVFTRMMRDRGFPFQHTDAYCDCLFAKGFEVDLADTPTDETFDCITAWEVFEHLEDPMTVFDDLLGRGRSLLFSTILVPDPTPTSADQWWYFLPETGQHVSFYTQPSLQYVADQFGAALYTDGVAHHLLTRETITRDPFCDAGPIRQVINKLRAKLGLVTVSKTEAALQAGEALRQSDYQLALQRLHQSWDRDGANQNTPPIEPADG</sequence>
<accession>A0ABX5XKG3</accession>
<dbReference type="Proteomes" id="UP000318081">
    <property type="component" value="Chromosome"/>
</dbReference>
<protein>
    <recommendedName>
        <fullName evidence="3">Bifunctional 3-demethylubiquinone-9 3-methyltransferase/ 2-octaprenyl-6-hydroxy phenol methylase</fullName>
    </recommendedName>
</protein>
<organism evidence="1 2">
    <name type="scientific">Stieleria magnilauensis</name>
    <dbReference type="NCBI Taxonomy" id="2527963"/>
    <lineage>
        <taxon>Bacteria</taxon>
        <taxon>Pseudomonadati</taxon>
        <taxon>Planctomycetota</taxon>
        <taxon>Planctomycetia</taxon>
        <taxon>Pirellulales</taxon>
        <taxon>Pirellulaceae</taxon>
        <taxon>Stieleria</taxon>
    </lineage>
</organism>
<dbReference type="InterPro" id="IPR029063">
    <property type="entry name" value="SAM-dependent_MTases_sf"/>
</dbReference>
<dbReference type="Pfam" id="PF13489">
    <property type="entry name" value="Methyltransf_23"/>
    <property type="match status" value="1"/>
</dbReference>
<evidence type="ECO:0000313" key="2">
    <source>
        <dbReference type="Proteomes" id="UP000318081"/>
    </source>
</evidence>